<protein>
    <submittedName>
        <fullName evidence="2">Uncharacterized protein</fullName>
    </submittedName>
</protein>
<gene>
    <name evidence="2" type="ORF">CRG98_004917</name>
</gene>
<name>A0A2I0L1V6_PUNGR</name>
<evidence type="ECO:0000256" key="1">
    <source>
        <dbReference type="SAM" id="MobiDB-lite"/>
    </source>
</evidence>
<reference evidence="2 3" key="1">
    <citation type="submission" date="2017-11" db="EMBL/GenBank/DDBJ databases">
        <title>De-novo sequencing of pomegranate (Punica granatum L.) genome.</title>
        <authorList>
            <person name="Akparov Z."/>
            <person name="Amiraslanov A."/>
            <person name="Hajiyeva S."/>
            <person name="Abbasov M."/>
            <person name="Kaur K."/>
            <person name="Hamwieh A."/>
            <person name="Solovyev V."/>
            <person name="Salamov A."/>
            <person name="Braich B."/>
            <person name="Kosarev P."/>
            <person name="Mahmoud A."/>
            <person name="Hajiyev E."/>
            <person name="Babayeva S."/>
            <person name="Izzatullayeva V."/>
            <person name="Mammadov A."/>
            <person name="Mammadov A."/>
            <person name="Sharifova S."/>
            <person name="Ojaghi J."/>
            <person name="Eynullazada K."/>
            <person name="Bayramov B."/>
            <person name="Abdulazimova A."/>
            <person name="Shahmuradov I."/>
        </authorList>
    </citation>
    <scope>NUCLEOTIDE SEQUENCE [LARGE SCALE GENOMIC DNA]</scope>
    <source>
        <strain evidence="3">cv. AG2017</strain>
        <tissue evidence="2">Leaf</tissue>
    </source>
</reference>
<sequence>PRRDGSSGSGLKAGEWRGEPAATRDGKYRAGALAVPLAQIDQGRLRDHARVSIGCVEMAAACHGVGWVFVEKESELRRRRRPNRIRKQSCGQRKQSSRVGTRRDGLPLVNY</sequence>
<organism evidence="2 3">
    <name type="scientific">Punica granatum</name>
    <name type="common">Pomegranate</name>
    <dbReference type="NCBI Taxonomy" id="22663"/>
    <lineage>
        <taxon>Eukaryota</taxon>
        <taxon>Viridiplantae</taxon>
        <taxon>Streptophyta</taxon>
        <taxon>Embryophyta</taxon>
        <taxon>Tracheophyta</taxon>
        <taxon>Spermatophyta</taxon>
        <taxon>Magnoliopsida</taxon>
        <taxon>eudicotyledons</taxon>
        <taxon>Gunneridae</taxon>
        <taxon>Pentapetalae</taxon>
        <taxon>rosids</taxon>
        <taxon>malvids</taxon>
        <taxon>Myrtales</taxon>
        <taxon>Lythraceae</taxon>
        <taxon>Punica</taxon>
    </lineage>
</organism>
<evidence type="ECO:0000313" key="3">
    <source>
        <dbReference type="Proteomes" id="UP000233551"/>
    </source>
</evidence>
<comment type="caution">
    <text evidence="2">The sequence shown here is derived from an EMBL/GenBank/DDBJ whole genome shotgun (WGS) entry which is preliminary data.</text>
</comment>
<accession>A0A2I0L1V6</accession>
<feature type="region of interest" description="Disordered" evidence="1">
    <location>
        <begin position="1"/>
        <end position="24"/>
    </location>
</feature>
<proteinExistence type="predicted"/>
<dbReference type="AlphaFoldDB" id="A0A2I0L1V6"/>
<feature type="compositionally biased region" description="Polar residues" evidence="1">
    <location>
        <begin position="89"/>
        <end position="99"/>
    </location>
</feature>
<dbReference type="EMBL" id="PGOL01000196">
    <property type="protein sequence ID" value="PKI74590.1"/>
    <property type="molecule type" value="Genomic_DNA"/>
</dbReference>
<feature type="region of interest" description="Disordered" evidence="1">
    <location>
        <begin position="80"/>
        <end position="111"/>
    </location>
</feature>
<feature type="non-terminal residue" evidence="2">
    <location>
        <position position="1"/>
    </location>
</feature>
<dbReference type="Proteomes" id="UP000233551">
    <property type="component" value="Unassembled WGS sequence"/>
</dbReference>
<evidence type="ECO:0000313" key="2">
    <source>
        <dbReference type="EMBL" id="PKI74590.1"/>
    </source>
</evidence>
<keyword evidence="3" id="KW-1185">Reference proteome</keyword>
<feature type="compositionally biased region" description="Basic and acidic residues" evidence="1">
    <location>
        <begin position="14"/>
        <end position="24"/>
    </location>
</feature>